<organism evidence="3 4">
    <name type="scientific">Acrodontium crateriforme</name>
    <dbReference type="NCBI Taxonomy" id="150365"/>
    <lineage>
        <taxon>Eukaryota</taxon>
        <taxon>Fungi</taxon>
        <taxon>Dikarya</taxon>
        <taxon>Ascomycota</taxon>
        <taxon>Pezizomycotina</taxon>
        <taxon>Dothideomycetes</taxon>
        <taxon>Dothideomycetidae</taxon>
        <taxon>Mycosphaerellales</taxon>
        <taxon>Teratosphaeriaceae</taxon>
        <taxon>Acrodontium</taxon>
    </lineage>
</organism>
<dbReference type="AlphaFoldDB" id="A0AAQ3M1W2"/>
<sequence>MTRNAPPSGYGPGEGNGDQQAPYRSYYGQDQTYSQQQQSSYGGYQQTPPVGSAQSYYGQNDQPYQQYPNESANTWGSQSQQSAPHTPQPSYQQPQPPQQYGQYQDQSYPAYGQPPAAPHYGPGLASGPEVDAFKSHFEQPHGPIPPNQYQYAPQQPPQALGSGSANPTPSQEDRGVMGALAGGAAGGFAGHKANHGFLGAIGGAIGGSMLEDVYKKKHKKDKKNRRDSSSSSSSSDSDSHKHKHDHHNSAPMDGNFSASSRGTRIEGHSTLVAECADVNGHHRESRIDLNDCFTNSGGELLWQRHGNFAASARHLRLADDGRVMETELGDGRGGWHWQRVRLDERISNDNGHLVML</sequence>
<evidence type="ECO:0000313" key="4">
    <source>
        <dbReference type="Proteomes" id="UP001303373"/>
    </source>
</evidence>
<dbReference type="Gene3D" id="2.30.60.10">
    <property type="entry name" value="Cyanovirin-N"/>
    <property type="match status" value="1"/>
</dbReference>
<evidence type="ECO:0000256" key="1">
    <source>
        <dbReference type="SAM" id="MobiDB-lite"/>
    </source>
</evidence>
<feature type="compositionally biased region" description="Low complexity" evidence="1">
    <location>
        <begin position="25"/>
        <end position="46"/>
    </location>
</feature>
<dbReference type="InterPro" id="IPR011058">
    <property type="entry name" value="Cyanovirin-N"/>
</dbReference>
<protein>
    <recommendedName>
        <fullName evidence="2">Cyanovirin-N domain-containing protein</fullName>
    </recommendedName>
</protein>
<name>A0AAQ3M1W2_9PEZI</name>
<gene>
    <name evidence="3" type="ORF">R9X50_00288700</name>
</gene>
<dbReference type="PANTHER" id="PTHR37014:SF8">
    <property type="entry name" value="RICH PROTEIN, PUTATIVE (AFU_ORTHOLOGUE AFUA_7G04870)-RELATED"/>
    <property type="match status" value="1"/>
</dbReference>
<proteinExistence type="predicted"/>
<feature type="region of interest" description="Disordered" evidence="1">
    <location>
        <begin position="1"/>
        <end position="178"/>
    </location>
</feature>
<feature type="region of interest" description="Disordered" evidence="1">
    <location>
        <begin position="215"/>
        <end position="262"/>
    </location>
</feature>
<evidence type="ECO:0000259" key="2">
    <source>
        <dbReference type="SMART" id="SM01111"/>
    </source>
</evidence>
<dbReference type="Proteomes" id="UP001303373">
    <property type="component" value="Chromosome 4"/>
</dbReference>
<dbReference type="InterPro" id="IPR036673">
    <property type="entry name" value="Cyanovirin-N_sf"/>
</dbReference>
<keyword evidence="4" id="KW-1185">Reference proteome</keyword>
<evidence type="ECO:0000313" key="3">
    <source>
        <dbReference type="EMBL" id="WPH00064.1"/>
    </source>
</evidence>
<dbReference type="PANTHER" id="PTHR37014">
    <property type="entry name" value="EXPRESSION LETHALITY PROTEIN HEL10, PUTATIVE (AFU_ORTHOLOGUE AFUA_1G06580)-RELATED"/>
    <property type="match status" value="1"/>
</dbReference>
<feature type="compositionally biased region" description="Polar residues" evidence="1">
    <location>
        <begin position="161"/>
        <end position="170"/>
    </location>
</feature>
<feature type="compositionally biased region" description="Polar residues" evidence="1">
    <location>
        <begin position="47"/>
        <end position="85"/>
    </location>
</feature>
<feature type="compositionally biased region" description="Basic residues" evidence="1">
    <location>
        <begin position="215"/>
        <end position="225"/>
    </location>
</feature>
<accession>A0AAQ3M1W2</accession>
<feature type="domain" description="Cyanovirin-N" evidence="2">
    <location>
        <begin position="255"/>
        <end position="355"/>
    </location>
</feature>
<feature type="compositionally biased region" description="Low complexity" evidence="1">
    <location>
        <begin position="147"/>
        <end position="159"/>
    </location>
</feature>
<dbReference type="SMART" id="SM01111">
    <property type="entry name" value="CVNH"/>
    <property type="match status" value="1"/>
</dbReference>
<reference evidence="3 4" key="1">
    <citation type="submission" date="2023-11" db="EMBL/GenBank/DDBJ databases">
        <title>An acidophilic fungus is an integral part of prey digestion in a carnivorous sundew plant.</title>
        <authorList>
            <person name="Tsai I.J."/>
        </authorList>
    </citation>
    <scope>NUCLEOTIDE SEQUENCE [LARGE SCALE GENOMIC DNA]</scope>
    <source>
        <strain evidence="3">169a</strain>
    </source>
</reference>
<dbReference type="Pfam" id="PF08881">
    <property type="entry name" value="CVNH"/>
    <property type="match status" value="1"/>
</dbReference>
<feature type="compositionally biased region" description="Low complexity" evidence="1">
    <location>
        <begin position="88"/>
        <end position="109"/>
    </location>
</feature>
<dbReference type="SUPFAM" id="SSF51322">
    <property type="entry name" value="Cyanovirin-N"/>
    <property type="match status" value="1"/>
</dbReference>
<dbReference type="EMBL" id="CP138583">
    <property type="protein sequence ID" value="WPH00064.1"/>
    <property type="molecule type" value="Genomic_DNA"/>
</dbReference>